<dbReference type="InterPro" id="IPR018946">
    <property type="entry name" value="PhoD-like_MPP"/>
</dbReference>
<sequence>MKKMLLLFTLVLLICCKPKPTEASSVENILPTLSESEYDYTIVFGSCNDQDRPQPLWKPILENSPSVFIWGGDNVYADTANMQKMEADYDKVWANSEYQELADTSQIIGIWDDHDYGKNDAGIEWEKKEEAQTLLLDFLKVPENDIRRSQEGVYTSHFFNTKRGSIKVILLDTRYFRTELNPSDVEGRRYDSWEASDAGSVLGDRQWKWLEKELEEASADFTMIVSSIQFLADEHGWEKWGNYPSEVQKMYTVLQNAKASNIFFVSGDRHQGEVSVNKNAGLAYSLVDFTSSGLTHTFPGDPMDSNRYRVGDGTKDLNFGVFQFDFDTQTVLMELRGIDNTLIQEFKQTF</sequence>
<feature type="domain" description="PhoD-like phosphatase metallophosphatase" evidence="2">
    <location>
        <begin position="87"/>
        <end position="277"/>
    </location>
</feature>
<keyword evidence="3" id="KW-0378">Hydrolase</keyword>
<dbReference type="Gene3D" id="3.60.21.70">
    <property type="entry name" value="PhoD-like phosphatase"/>
    <property type="match status" value="1"/>
</dbReference>
<keyword evidence="1" id="KW-0732">Signal</keyword>
<proteinExistence type="predicted"/>
<dbReference type="CDD" id="cd07389">
    <property type="entry name" value="MPP_PhoD"/>
    <property type="match status" value="1"/>
</dbReference>
<accession>A0ABW2MVF3</accession>
<gene>
    <name evidence="3" type="ORF">ACFQO1_07410</name>
</gene>
<name>A0ABW2MVF3_9FLAO</name>
<dbReference type="EMBL" id="JBHTBN010000003">
    <property type="protein sequence ID" value="MFC7357510.1"/>
    <property type="molecule type" value="Genomic_DNA"/>
</dbReference>
<feature type="signal peptide" evidence="1">
    <location>
        <begin position="1"/>
        <end position="23"/>
    </location>
</feature>
<dbReference type="SUPFAM" id="SSF56300">
    <property type="entry name" value="Metallo-dependent phosphatases"/>
    <property type="match status" value="1"/>
</dbReference>
<evidence type="ECO:0000259" key="2">
    <source>
        <dbReference type="Pfam" id="PF09423"/>
    </source>
</evidence>
<dbReference type="Proteomes" id="UP001596415">
    <property type="component" value="Unassembled WGS sequence"/>
</dbReference>
<comment type="caution">
    <text evidence="3">The sequence shown here is derived from an EMBL/GenBank/DDBJ whole genome shotgun (WGS) entry which is preliminary data.</text>
</comment>
<dbReference type="EC" id="3.1.3.1" evidence="3"/>
<evidence type="ECO:0000313" key="4">
    <source>
        <dbReference type="Proteomes" id="UP001596415"/>
    </source>
</evidence>
<reference evidence="4" key="1">
    <citation type="journal article" date="2019" name="Int. J. Syst. Evol. Microbiol.">
        <title>The Global Catalogue of Microorganisms (GCM) 10K type strain sequencing project: providing services to taxonomists for standard genome sequencing and annotation.</title>
        <authorList>
            <consortium name="The Broad Institute Genomics Platform"/>
            <consortium name="The Broad Institute Genome Sequencing Center for Infectious Disease"/>
            <person name="Wu L."/>
            <person name="Ma J."/>
        </authorList>
    </citation>
    <scope>NUCLEOTIDE SEQUENCE [LARGE SCALE GENOMIC DNA]</scope>
    <source>
        <strain evidence="4">CGMCC 1.16306</strain>
    </source>
</reference>
<dbReference type="GO" id="GO:0004035">
    <property type="term" value="F:alkaline phosphatase activity"/>
    <property type="evidence" value="ECO:0007669"/>
    <property type="project" value="UniProtKB-EC"/>
</dbReference>
<dbReference type="InterPro" id="IPR029052">
    <property type="entry name" value="Metallo-depent_PP-like"/>
</dbReference>
<evidence type="ECO:0000256" key="1">
    <source>
        <dbReference type="SAM" id="SignalP"/>
    </source>
</evidence>
<dbReference type="Pfam" id="PF09423">
    <property type="entry name" value="PhoD"/>
    <property type="match status" value="1"/>
</dbReference>
<keyword evidence="4" id="KW-1185">Reference proteome</keyword>
<feature type="chain" id="PRO_5047029705" evidence="1">
    <location>
        <begin position="24"/>
        <end position="350"/>
    </location>
</feature>
<dbReference type="PANTHER" id="PTHR33987:SF1">
    <property type="entry name" value="CALCINEURIN-LIKE METALLO-PHOSPHOESTERASE SUPERFAMILY PROTEIN"/>
    <property type="match status" value="1"/>
</dbReference>
<dbReference type="PANTHER" id="PTHR33987">
    <property type="entry name" value="CALCINEURIN-LIKE METALLO-PHOSPHOESTERASE SUPERFAMILY PROTEIN"/>
    <property type="match status" value="1"/>
</dbReference>
<dbReference type="RefSeq" id="WP_380217356.1">
    <property type="nucleotide sequence ID" value="NZ_JBHTBN010000003.1"/>
</dbReference>
<dbReference type="InterPro" id="IPR038607">
    <property type="entry name" value="PhoD-like_sf"/>
</dbReference>
<evidence type="ECO:0000313" key="3">
    <source>
        <dbReference type="EMBL" id="MFC7357510.1"/>
    </source>
</evidence>
<protein>
    <submittedName>
        <fullName evidence="3">Alkaline phosphatase D family protein</fullName>
        <ecNumber evidence="3">3.1.3.1</ecNumber>
    </submittedName>
</protein>
<organism evidence="3 4">
    <name type="scientific">Jejudonia soesokkakensis</name>
    <dbReference type="NCBI Taxonomy" id="1323432"/>
    <lineage>
        <taxon>Bacteria</taxon>
        <taxon>Pseudomonadati</taxon>
        <taxon>Bacteroidota</taxon>
        <taxon>Flavobacteriia</taxon>
        <taxon>Flavobacteriales</taxon>
        <taxon>Flavobacteriaceae</taxon>
        <taxon>Jejudonia</taxon>
    </lineage>
</organism>